<dbReference type="PRINTS" id="PR00050">
    <property type="entry name" value="COLDSHOCK"/>
</dbReference>
<dbReference type="Gene3D" id="2.40.50.140">
    <property type="entry name" value="Nucleic acid-binding proteins"/>
    <property type="match status" value="1"/>
</dbReference>
<reference evidence="4" key="2">
    <citation type="submission" date="2021-04" db="EMBL/GenBank/DDBJ databases">
        <authorList>
            <person name="Gilroy R."/>
        </authorList>
    </citation>
    <scope>NUCLEOTIDE SEQUENCE</scope>
    <source>
        <strain evidence="4">876</strain>
    </source>
</reference>
<dbReference type="SUPFAM" id="SSF50249">
    <property type="entry name" value="Nucleic acid-binding proteins"/>
    <property type="match status" value="1"/>
</dbReference>
<proteinExistence type="predicted"/>
<gene>
    <name evidence="4" type="ORF">H9843_02280</name>
</gene>
<protein>
    <submittedName>
        <fullName evidence="4">Cold shock domain-containing protein</fullName>
    </submittedName>
</protein>
<comment type="subcellular location">
    <subcellularLocation>
        <location evidence="1">Cytoplasm</location>
    </subcellularLocation>
</comment>
<evidence type="ECO:0000313" key="4">
    <source>
        <dbReference type="EMBL" id="MBU3829719.1"/>
    </source>
</evidence>
<sequence length="71" mass="7825">MLKGTVKSFDREKGWGFITVPNEGEIFVHYTGIEGHGLRVLTPGDQVSLVIVQGKRGPQAAHVQRINKRGL</sequence>
<evidence type="ECO:0000259" key="3">
    <source>
        <dbReference type="PROSITE" id="PS51857"/>
    </source>
</evidence>
<dbReference type="SMART" id="SM00357">
    <property type="entry name" value="CSP"/>
    <property type="match status" value="1"/>
</dbReference>
<evidence type="ECO:0000313" key="5">
    <source>
        <dbReference type="Proteomes" id="UP000824180"/>
    </source>
</evidence>
<dbReference type="GO" id="GO:0005737">
    <property type="term" value="C:cytoplasm"/>
    <property type="evidence" value="ECO:0007669"/>
    <property type="project" value="UniProtKB-SubCell"/>
</dbReference>
<dbReference type="InterPro" id="IPR002059">
    <property type="entry name" value="CSP_DNA-bd"/>
</dbReference>
<reference evidence="4" key="1">
    <citation type="journal article" date="2021" name="PeerJ">
        <title>Extensive microbial diversity within the chicken gut microbiome revealed by metagenomics and culture.</title>
        <authorList>
            <person name="Gilroy R."/>
            <person name="Ravi A."/>
            <person name="Getino M."/>
            <person name="Pursley I."/>
            <person name="Horton D.L."/>
            <person name="Alikhan N.F."/>
            <person name="Baker D."/>
            <person name="Gharbi K."/>
            <person name="Hall N."/>
            <person name="Watson M."/>
            <person name="Adriaenssens E.M."/>
            <person name="Foster-Nyarko E."/>
            <person name="Jarju S."/>
            <person name="Secka A."/>
            <person name="Antonio M."/>
            <person name="Oren A."/>
            <person name="Chaudhuri R.R."/>
            <person name="La Ragione R."/>
            <person name="Hildebrand F."/>
            <person name="Pallen M.J."/>
        </authorList>
    </citation>
    <scope>NUCLEOTIDE SEQUENCE</scope>
    <source>
        <strain evidence="4">876</strain>
    </source>
</reference>
<dbReference type="InterPro" id="IPR011129">
    <property type="entry name" value="CSD"/>
</dbReference>
<dbReference type="InterPro" id="IPR012340">
    <property type="entry name" value="NA-bd_OB-fold"/>
</dbReference>
<dbReference type="InterPro" id="IPR050181">
    <property type="entry name" value="Cold_shock_domain"/>
</dbReference>
<evidence type="ECO:0000256" key="1">
    <source>
        <dbReference type="ARBA" id="ARBA00004496"/>
    </source>
</evidence>
<organism evidence="4 5">
    <name type="scientific">Candidatus Limosilactobacillus merdavium</name>
    <dbReference type="NCBI Taxonomy" id="2838651"/>
    <lineage>
        <taxon>Bacteria</taxon>
        <taxon>Bacillati</taxon>
        <taxon>Bacillota</taxon>
        <taxon>Bacilli</taxon>
        <taxon>Lactobacillales</taxon>
        <taxon>Lactobacillaceae</taxon>
        <taxon>Limosilactobacillus</taxon>
    </lineage>
</organism>
<dbReference type="AlphaFoldDB" id="A0A9E2KTD1"/>
<dbReference type="Pfam" id="PF00313">
    <property type="entry name" value="CSD"/>
    <property type="match status" value="1"/>
</dbReference>
<feature type="domain" description="CSD" evidence="3">
    <location>
        <begin position="1"/>
        <end position="65"/>
    </location>
</feature>
<keyword evidence="2" id="KW-0963">Cytoplasm</keyword>
<accession>A0A9E2KTD1</accession>
<dbReference type="EMBL" id="JAHLFK010000021">
    <property type="protein sequence ID" value="MBU3829719.1"/>
    <property type="molecule type" value="Genomic_DNA"/>
</dbReference>
<name>A0A9E2KTD1_9LACO</name>
<dbReference type="GO" id="GO:0003676">
    <property type="term" value="F:nucleic acid binding"/>
    <property type="evidence" value="ECO:0007669"/>
    <property type="project" value="InterPro"/>
</dbReference>
<dbReference type="PROSITE" id="PS51857">
    <property type="entry name" value="CSD_2"/>
    <property type="match status" value="1"/>
</dbReference>
<evidence type="ECO:0000256" key="2">
    <source>
        <dbReference type="ARBA" id="ARBA00022490"/>
    </source>
</evidence>
<dbReference type="PANTHER" id="PTHR11544">
    <property type="entry name" value="COLD SHOCK DOMAIN CONTAINING PROTEINS"/>
    <property type="match status" value="1"/>
</dbReference>
<comment type="caution">
    <text evidence="4">The sequence shown here is derived from an EMBL/GenBank/DDBJ whole genome shotgun (WGS) entry which is preliminary data.</text>
</comment>
<dbReference type="InterPro" id="IPR012156">
    <property type="entry name" value="Cold_shock_CspA"/>
</dbReference>
<dbReference type="Proteomes" id="UP000824180">
    <property type="component" value="Unassembled WGS sequence"/>
</dbReference>
<dbReference type="PIRSF" id="PIRSF002599">
    <property type="entry name" value="Cold_shock_A"/>
    <property type="match status" value="1"/>
</dbReference>